<dbReference type="VEuPathDB" id="FungiDB:M747DRAFT_317696"/>
<keyword evidence="6 8" id="KW-0560">Oxidoreductase</keyword>
<dbReference type="AlphaFoldDB" id="A0A370BMG2"/>
<evidence type="ECO:0000256" key="8">
    <source>
        <dbReference type="RuleBase" id="RU362075"/>
    </source>
</evidence>
<evidence type="ECO:0000256" key="2">
    <source>
        <dbReference type="ARBA" id="ARBA00004829"/>
    </source>
</evidence>
<comment type="pathway">
    <text evidence="2 8">Carotenoid biosynthesis.</text>
</comment>
<comment type="cofactor">
    <cofactor evidence="1">
        <name>NAD(+)</name>
        <dbReference type="ChEBI" id="CHEBI:57540"/>
    </cofactor>
</comment>
<evidence type="ECO:0000259" key="10">
    <source>
        <dbReference type="Pfam" id="PF01593"/>
    </source>
</evidence>
<protein>
    <recommendedName>
        <fullName evidence="4">Phytoene desaturase</fullName>
    </recommendedName>
    <alternativeName>
        <fullName evidence="7">Phytoene desaturase (3,4-didehydrolycopene-forming)</fullName>
    </alternativeName>
</protein>
<dbReference type="InterPro" id="IPR002937">
    <property type="entry name" value="Amino_oxidase"/>
</dbReference>
<evidence type="ECO:0000256" key="7">
    <source>
        <dbReference type="ARBA" id="ARBA00034551"/>
    </source>
</evidence>
<dbReference type="PANTHER" id="PTHR43734:SF1">
    <property type="entry name" value="PHYTOENE DESATURASE"/>
    <property type="match status" value="1"/>
</dbReference>
<dbReference type="Proteomes" id="UP000253845">
    <property type="component" value="Unassembled WGS sequence"/>
</dbReference>
<evidence type="ECO:0000313" key="12">
    <source>
        <dbReference type="Proteomes" id="UP000253845"/>
    </source>
</evidence>
<dbReference type="GO" id="GO:0016117">
    <property type="term" value="P:carotenoid biosynthetic process"/>
    <property type="evidence" value="ECO:0007669"/>
    <property type="project" value="UniProtKB-KW"/>
</dbReference>
<evidence type="ECO:0000256" key="5">
    <source>
        <dbReference type="ARBA" id="ARBA00022746"/>
    </source>
</evidence>
<keyword evidence="9" id="KW-0472">Membrane</keyword>
<dbReference type="PANTHER" id="PTHR43734">
    <property type="entry name" value="PHYTOENE DESATURASE"/>
    <property type="match status" value="1"/>
</dbReference>
<evidence type="ECO:0000256" key="3">
    <source>
        <dbReference type="ARBA" id="ARBA00006046"/>
    </source>
</evidence>
<evidence type="ECO:0000256" key="4">
    <source>
        <dbReference type="ARBA" id="ARBA00013293"/>
    </source>
</evidence>
<sequence>MDAVSVSALPTSLVVVNIRLLREAEDEQEFRQFHSLPKPPALYLNGASHSHNSWYEAHPLLKYSFLTHPSTGGGAGGIAVAARLAKKGYKVTVVEKNADIGGRCSLMQENDYRFDQGPSLLLMPSFFHQIFHDLDTSISAEGITLRKCDLSYRIWFPDHDHLDLSTDIPSMKEQIEAHEGPYGFEGFLRFLVESGRHYNLSCEHILHRNFATIWSLLRWDLLLALPRLHVFESIYTRASRYFHSDKLRQAFTFASMYLGMSPFDAPATYSLLQYTEMTDGIWYPIGGFRTILDALVKISIRHGTTYILNTPVTSIELSDDHQHITGVRLSTGETLSADIVIVNADITYAYNNLLLSKTTYSKSLQNKPTSCSSISFYWGLDTTLPNLQSHNIFLPDSTTYKSSFDTIFKKHQIPDHPSFYLHIPSRIDPSASPPNTDAIVVLVPVPHLLPPSPSSSSSSSSPTSALNPHNTTAYWHETTQTIRSLIPSTIHDRTGNSIESHIVCERIETPFTWKKKYNLDRGAILGLSHSFFNVLCFRPRIQHESIGGLFFVGASTHPGSGVPVVLGGSGVVVGVVEEWVRRMKGGDIRMSKGRLWMWVGGVVVVLSVIVVMVMGMRMRMGMREWFCGLEDAWMESGDRSSWRMLL</sequence>
<keyword evidence="5 8" id="KW-0125">Carotenoid biosynthesis</keyword>
<dbReference type="EMBL" id="KZ851936">
    <property type="protein sequence ID" value="RDH16774.1"/>
    <property type="molecule type" value="Genomic_DNA"/>
</dbReference>
<comment type="similarity">
    <text evidence="3 8">Belongs to the carotenoid/retinoid oxidoreductase family.</text>
</comment>
<dbReference type="NCBIfam" id="TIGR02734">
    <property type="entry name" value="crtI_fam"/>
    <property type="match status" value="1"/>
</dbReference>
<dbReference type="Pfam" id="PF01593">
    <property type="entry name" value="Amino_oxidase"/>
    <property type="match status" value="1"/>
</dbReference>
<evidence type="ECO:0000256" key="1">
    <source>
        <dbReference type="ARBA" id="ARBA00001911"/>
    </source>
</evidence>
<dbReference type="PROSITE" id="PS00982">
    <property type="entry name" value="PHYTOENE_DH"/>
    <property type="match status" value="1"/>
</dbReference>
<gene>
    <name evidence="11" type="ORF">M747DRAFT_317696</name>
</gene>
<organism evidence="11 12">
    <name type="scientific">Aspergillus niger ATCC 13496</name>
    <dbReference type="NCBI Taxonomy" id="1353008"/>
    <lineage>
        <taxon>Eukaryota</taxon>
        <taxon>Fungi</taxon>
        <taxon>Dikarya</taxon>
        <taxon>Ascomycota</taxon>
        <taxon>Pezizomycotina</taxon>
        <taxon>Eurotiomycetes</taxon>
        <taxon>Eurotiomycetidae</taxon>
        <taxon>Eurotiales</taxon>
        <taxon>Aspergillaceae</taxon>
        <taxon>Aspergillus</taxon>
        <taxon>Aspergillus subgen. Circumdati</taxon>
    </lineage>
</organism>
<keyword evidence="9" id="KW-1133">Transmembrane helix</keyword>
<accession>A0A370BMG2</accession>
<dbReference type="InterPro" id="IPR014105">
    <property type="entry name" value="Carotenoid/retinoid_OxRdtase"/>
</dbReference>
<dbReference type="InterPro" id="IPR008150">
    <property type="entry name" value="Phytoene_DH_bac_CS"/>
</dbReference>
<dbReference type="GO" id="GO:0016627">
    <property type="term" value="F:oxidoreductase activity, acting on the CH-CH group of donors"/>
    <property type="evidence" value="ECO:0007669"/>
    <property type="project" value="UniProtKB-ARBA"/>
</dbReference>
<proteinExistence type="inferred from homology"/>
<reference evidence="11 12" key="1">
    <citation type="submission" date="2018-07" db="EMBL/GenBank/DDBJ databases">
        <title>Section-level genome sequencing of Aspergillus section Nigri to investigate inter- and intra-species variation.</title>
        <authorList>
            <consortium name="DOE Joint Genome Institute"/>
            <person name="Vesth T.C."/>
            <person name="Nybo J.L."/>
            <person name="Theobald S."/>
            <person name="Frisvad J.C."/>
            <person name="Larsen T.O."/>
            <person name="Nielsen K.F."/>
            <person name="Hoof J.B."/>
            <person name="Brandl J."/>
            <person name="Salamov A."/>
            <person name="Riley R."/>
            <person name="Gladden J.M."/>
            <person name="Phatale P."/>
            <person name="Nielsen M.T."/>
            <person name="Lyhne E.K."/>
            <person name="Kogle M.E."/>
            <person name="Strasser K."/>
            <person name="McDonnell E."/>
            <person name="Barry K."/>
            <person name="Clum A."/>
            <person name="Chen C."/>
            <person name="Nolan M."/>
            <person name="Sandor L."/>
            <person name="Kuo A."/>
            <person name="Lipzen A."/>
            <person name="Hainaut M."/>
            <person name="Drula E."/>
            <person name="Tsang A."/>
            <person name="Magnuson J.K."/>
            <person name="Henrissat B."/>
            <person name="Wiebenga A."/>
            <person name="Simmons B.A."/>
            <person name="Makela M.R."/>
            <person name="De vries R.P."/>
            <person name="Grigoriev I.V."/>
            <person name="Mortensen U.H."/>
            <person name="Baker S.E."/>
            <person name="Andersen M.R."/>
        </authorList>
    </citation>
    <scope>NUCLEOTIDE SEQUENCE [LARGE SCALE GENOMIC DNA]</scope>
    <source>
        <strain evidence="11 12">ATCC 13496</strain>
    </source>
</reference>
<evidence type="ECO:0000313" key="11">
    <source>
        <dbReference type="EMBL" id="RDH16774.1"/>
    </source>
</evidence>
<keyword evidence="9" id="KW-0812">Transmembrane</keyword>
<name>A0A370BMG2_ASPNG</name>
<feature type="transmembrane region" description="Helical" evidence="9">
    <location>
        <begin position="595"/>
        <end position="616"/>
    </location>
</feature>
<evidence type="ECO:0000256" key="6">
    <source>
        <dbReference type="ARBA" id="ARBA00023002"/>
    </source>
</evidence>
<feature type="domain" description="Amine oxidase" evidence="10">
    <location>
        <begin position="76"/>
        <end position="350"/>
    </location>
</feature>
<dbReference type="SUPFAM" id="SSF51905">
    <property type="entry name" value="FAD/NAD(P)-binding domain"/>
    <property type="match status" value="1"/>
</dbReference>
<dbReference type="InterPro" id="IPR036188">
    <property type="entry name" value="FAD/NAD-bd_sf"/>
</dbReference>
<evidence type="ECO:0000256" key="9">
    <source>
        <dbReference type="SAM" id="Phobius"/>
    </source>
</evidence>
<dbReference type="Gene3D" id="3.50.50.60">
    <property type="entry name" value="FAD/NAD(P)-binding domain"/>
    <property type="match status" value="2"/>
</dbReference>